<dbReference type="Proteomes" id="UP001060085">
    <property type="component" value="Linkage Group LG04"/>
</dbReference>
<organism evidence="1 2">
    <name type="scientific">Catharanthus roseus</name>
    <name type="common">Madagascar periwinkle</name>
    <name type="synonym">Vinca rosea</name>
    <dbReference type="NCBI Taxonomy" id="4058"/>
    <lineage>
        <taxon>Eukaryota</taxon>
        <taxon>Viridiplantae</taxon>
        <taxon>Streptophyta</taxon>
        <taxon>Embryophyta</taxon>
        <taxon>Tracheophyta</taxon>
        <taxon>Spermatophyta</taxon>
        <taxon>Magnoliopsida</taxon>
        <taxon>eudicotyledons</taxon>
        <taxon>Gunneridae</taxon>
        <taxon>Pentapetalae</taxon>
        <taxon>asterids</taxon>
        <taxon>lamiids</taxon>
        <taxon>Gentianales</taxon>
        <taxon>Apocynaceae</taxon>
        <taxon>Rauvolfioideae</taxon>
        <taxon>Vinceae</taxon>
        <taxon>Catharanthinae</taxon>
        <taxon>Catharanthus</taxon>
    </lineage>
</organism>
<protein>
    <submittedName>
        <fullName evidence="1">Uncharacterized protein</fullName>
    </submittedName>
</protein>
<gene>
    <name evidence="1" type="ORF">M9H77_16303</name>
</gene>
<comment type="caution">
    <text evidence="1">The sequence shown here is derived from an EMBL/GenBank/DDBJ whole genome shotgun (WGS) entry which is preliminary data.</text>
</comment>
<accession>A0ACC0B1E8</accession>
<dbReference type="EMBL" id="CM044704">
    <property type="protein sequence ID" value="KAI5666450.1"/>
    <property type="molecule type" value="Genomic_DNA"/>
</dbReference>
<keyword evidence="2" id="KW-1185">Reference proteome</keyword>
<evidence type="ECO:0000313" key="2">
    <source>
        <dbReference type="Proteomes" id="UP001060085"/>
    </source>
</evidence>
<reference evidence="2" key="1">
    <citation type="journal article" date="2023" name="Nat. Plants">
        <title>Single-cell RNA sequencing provides a high-resolution roadmap for understanding the multicellular compartmentation of specialized metabolism.</title>
        <authorList>
            <person name="Sun S."/>
            <person name="Shen X."/>
            <person name="Li Y."/>
            <person name="Li Y."/>
            <person name="Wang S."/>
            <person name="Li R."/>
            <person name="Zhang H."/>
            <person name="Shen G."/>
            <person name="Guo B."/>
            <person name="Wei J."/>
            <person name="Xu J."/>
            <person name="St-Pierre B."/>
            <person name="Chen S."/>
            <person name="Sun C."/>
        </authorList>
    </citation>
    <scope>NUCLEOTIDE SEQUENCE [LARGE SCALE GENOMIC DNA]</scope>
</reference>
<name>A0ACC0B1E8_CATRO</name>
<sequence>MANQTPAAPSSQPRRQSSSLLRIIAIILLSLIILVGLAVLIIWLSVKPRKLIYTIESASIHNYNLSHDLLNATFDFELRAYNPNTKLSIYYDRIETKVTYDDTTLAFNNLPPFYQPRKNVTRLGLNLVSKDVVLFPGISKNLRMEKNSGEIEVEVRVKAKVRFKVGIWKSNHRTLKLLCAPIMVHVSSSKIFDRTYCDIDL</sequence>
<proteinExistence type="predicted"/>
<evidence type="ECO:0000313" key="1">
    <source>
        <dbReference type="EMBL" id="KAI5666450.1"/>
    </source>
</evidence>